<reference evidence="2 3" key="1">
    <citation type="submission" date="2024-04" db="EMBL/GenBank/DDBJ databases">
        <title>genome sequences of Mucor flavus KT1a and Helicostylum pulchrum KT1b strains isolated from the surface of a dry-aged beef.</title>
        <authorList>
            <person name="Toyotome T."/>
            <person name="Hosono M."/>
            <person name="Torimaru M."/>
            <person name="Fukuda K."/>
            <person name="Mikami N."/>
        </authorList>
    </citation>
    <scope>NUCLEOTIDE SEQUENCE [LARGE SCALE GENOMIC DNA]</scope>
    <source>
        <strain evidence="2 3">KT1a</strain>
    </source>
</reference>
<evidence type="ECO:0000313" key="2">
    <source>
        <dbReference type="EMBL" id="GAA5817090.1"/>
    </source>
</evidence>
<sequence length="195" mass="21978">MSHRYDILVTRYVLRAEFLPEDSLVLLLNDNLSYTRLDAGLKSNKLFLSLPDPVPDSPILLKNIFRDYYQDHFDKNMAQCVISGKKVGRFTAMSREECPCQDFGALISRDHFLTCRAIDPSLFDSLPRSPPGVNRIDFALSSLPTKSKKGPPAFWSALLTILWLIDTLCHPSKNIPEDPSPGSSWLPPAQVEKSE</sequence>
<comment type="caution">
    <text evidence="2">The sequence shown here is derived from an EMBL/GenBank/DDBJ whole genome shotgun (WGS) entry which is preliminary data.</text>
</comment>
<evidence type="ECO:0000313" key="3">
    <source>
        <dbReference type="Proteomes" id="UP001473302"/>
    </source>
</evidence>
<feature type="region of interest" description="Disordered" evidence="1">
    <location>
        <begin position="174"/>
        <end position="195"/>
    </location>
</feature>
<accession>A0ABP9ZD92</accession>
<organism evidence="2 3">
    <name type="scientific">Mucor flavus</name>
    <dbReference type="NCBI Taxonomy" id="439312"/>
    <lineage>
        <taxon>Eukaryota</taxon>
        <taxon>Fungi</taxon>
        <taxon>Fungi incertae sedis</taxon>
        <taxon>Mucoromycota</taxon>
        <taxon>Mucoromycotina</taxon>
        <taxon>Mucoromycetes</taxon>
        <taxon>Mucorales</taxon>
        <taxon>Mucorineae</taxon>
        <taxon>Mucoraceae</taxon>
        <taxon>Mucor</taxon>
    </lineage>
</organism>
<proteinExistence type="predicted"/>
<dbReference type="EMBL" id="BAABUK010000038">
    <property type="protein sequence ID" value="GAA5817090.1"/>
    <property type="molecule type" value="Genomic_DNA"/>
</dbReference>
<keyword evidence="3" id="KW-1185">Reference proteome</keyword>
<protein>
    <submittedName>
        <fullName evidence="2">Uncharacterized protein</fullName>
    </submittedName>
</protein>
<dbReference type="Proteomes" id="UP001473302">
    <property type="component" value="Unassembled WGS sequence"/>
</dbReference>
<name>A0ABP9ZD92_9FUNG</name>
<gene>
    <name evidence="2" type="ORF">MFLAVUS_010629</name>
</gene>
<evidence type="ECO:0000256" key="1">
    <source>
        <dbReference type="SAM" id="MobiDB-lite"/>
    </source>
</evidence>